<comment type="caution">
    <text evidence="1">The sequence shown here is derived from an EMBL/GenBank/DDBJ whole genome shotgun (WGS) entry which is preliminary data.</text>
</comment>
<dbReference type="EMBL" id="JAEDAH010000097">
    <property type="protein sequence ID" value="MCA6065012.1"/>
    <property type="molecule type" value="Genomic_DNA"/>
</dbReference>
<gene>
    <name evidence="1" type="ORF">I9W95_15525</name>
</gene>
<proteinExistence type="predicted"/>
<sequence length="162" mass="18206">MMTSAVGLGDINARFQVYIANRPPLAEYQGLTTLRPMQHGEIGRIAAETGNHWRKIFNVYAKLLFAENPRGYDRWQSLRDDCLLQASSGTALLFSPPPLQAQEGSVRLVLGKGYAAECGLNDELHWLDERFARHSSGLLVCPYFDYRQLSDARIQQLIGLLP</sequence>
<keyword evidence="2" id="KW-1185">Reference proteome</keyword>
<reference evidence="1 2" key="1">
    <citation type="submission" date="2020-12" db="EMBL/GenBank/DDBJ databases">
        <title>Novel Thalassolituus-related marine hydrocarbonoclastic bacteria mediated algae-derived hydrocarbons mineralization in twilight zone of the northern South China Sea.</title>
        <authorList>
            <person name="Dong C."/>
        </authorList>
    </citation>
    <scope>NUCLEOTIDE SEQUENCE [LARGE SCALE GENOMIC DNA]</scope>
    <source>
        <strain evidence="1 2">IMCC1826</strain>
    </source>
</reference>
<protein>
    <submittedName>
        <fullName evidence="1">Uncharacterized protein</fullName>
    </submittedName>
</protein>
<dbReference type="Proteomes" id="UP000714380">
    <property type="component" value="Unassembled WGS sequence"/>
</dbReference>
<evidence type="ECO:0000313" key="1">
    <source>
        <dbReference type="EMBL" id="MCA6065012.1"/>
    </source>
</evidence>
<evidence type="ECO:0000313" key="2">
    <source>
        <dbReference type="Proteomes" id="UP000714380"/>
    </source>
</evidence>
<dbReference type="InterPro" id="IPR054222">
    <property type="entry name" value="DUF6942"/>
</dbReference>
<dbReference type="Pfam" id="PF22098">
    <property type="entry name" value="DUF6942"/>
    <property type="match status" value="1"/>
</dbReference>
<dbReference type="RefSeq" id="WP_225676536.1">
    <property type="nucleotide sequence ID" value="NZ_JAEDAH010000097.1"/>
</dbReference>
<name>A0ABS7ZV40_9GAMM</name>
<accession>A0ABS7ZV40</accession>
<organism evidence="1 2">
    <name type="scientific">Thalassolituus marinus</name>
    <dbReference type="NCBI Taxonomy" id="671053"/>
    <lineage>
        <taxon>Bacteria</taxon>
        <taxon>Pseudomonadati</taxon>
        <taxon>Pseudomonadota</taxon>
        <taxon>Gammaproteobacteria</taxon>
        <taxon>Oceanospirillales</taxon>
        <taxon>Oceanospirillaceae</taxon>
        <taxon>Thalassolituus</taxon>
    </lineage>
</organism>